<protein>
    <submittedName>
        <fullName evidence="1">Uncharacterized protein</fullName>
    </submittedName>
</protein>
<accession>A0A1F6NRB0</accession>
<comment type="caution">
    <text evidence="1">The sequence shown here is derived from an EMBL/GenBank/DDBJ whole genome shotgun (WGS) entry which is preliminary data.</text>
</comment>
<dbReference type="Proteomes" id="UP000178349">
    <property type="component" value="Unassembled WGS sequence"/>
</dbReference>
<evidence type="ECO:0000313" key="1">
    <source>
        <dbReference type="EMBL" id="OGH86425.1"/>
    </source>
</evidence>
<gene>
    <name evidence="1" type="ORF">A2493_01585</name>
</gene>
<evidence type="ECO:0000313" key="2">
    <source>
        <dbReference type="Proteomes" id="UP000178349"/>
    </source>
</evidence>
<proteinExistence type="predicted"/>
<sequence>MGEKPSLELSRSHVCLRKEEIKKGVRVRIVPDTQKIFDIPQIENNITGLQNTKKLQDEMSEVYEITASTTDEHTGEITLTLQKVEYNKFIDNKLGEKLNQDKIFIKFEPQKLIKYHEIGTL</sequence>
<dbReference type="AlphaFoldDB" id="A0A1F6NRB0"/>
<name>A0A1F6NRB0_9BACT</name>
<dbReference type="EMBL" id="MFQW01000019">
    <property type="protein sequence ID" value="OGH86425.1"/>
    <property type="molecule type" value="Genomic_DNA"/>
</dbReference>
<organism evidence="1 2">
    <name type="scientific">Candidatus Magasanikbacteria bacterium RIFOXYC12_FULL_33_11</name>
    <dbReference type="NCBI Taxonomy" id="1798701"/>
    <lineage>
        <taxon>Bacteria</taxon>
        <taxon>Candidatus Magasanikiibacteriota</taxon>
    </lineage>
</organism>
<reference evidence="1 2" key="1">
    <citation type="journal article" date="2016" name="Nat. Commun.">
        <title>Thousands of microbial genomes shed light on interconnected biogeochemical processes in an aquifer system.</title>
        <authorList>
            <person name="Anantharaman K."/>
            <person name="Brown C.T."/>
            <person name="Hug L.A."/>
            <person name="Sharon I."/>
            <person name="Castelle C.J."/>
            <person name="Probst A.J."/>
            <person name="Thomas B.C."/>
            <person name="Singh A."/>
            <person name="Wilkins M.J."/>
            <person name="Karaoz U."/>
            <person name="Brodie E.L."/>
            <person name="Williams K.H."/>
            <person name="Hubbard S.S."/>
            <person name="Banfield J.F."/>
        </authorList>
    </citation>
    <scope>NUCLEOTIDE SEQUENCE [LARGE SCALE GENOMIC DNA]</scope>
</reference>